<sequence>MSRLAYVVPFMRIGVAEKFKLECIVRKAYKRALGLPDSTSNEKLAALGVHNTIDELIEAQGTAQLKRLTRSATGRHILKNLGLRYETQRGEKVDAPLHIREMLQISPIPKHMHPVCDAKRREARAKALGRTLQEEEGVAYVDAAEYKGRRAMVAAVVNGDGHLVASCSVKTDDPETTEVMAVALALSMPGVRTIVCDSQSAVHNFAKGSVAEDSARPQGNLTQTTLTLKGRSTSSRKAREPALANRKDGPTVAIGQRRPSRLPRGSGGALKSRQPVGADGLGQGPSEHRCALLGLSAELAWTGGLASRETHPELAQNLSVVGLGPRGFASVLRTLTRSVLAQYNSQLRTSIEDSELSLRQTRRGSNRRRVSALGRLDVVDFAVRPVAVPEPRATRPVPGGGGTGQRSNQSGRPASGNQSPSDAAGASPGATAD</sequence>
<evidence type="ECO:0000313" key="2">
    <source>
        <dbReference type="Proteomes" id="UP000805193"/>
    </source>
</evidence>
<organism evidence="1 2">
    <name type="scientific">Ixodes persulcatus</name>
    <name type="common">Taiga tick</name>
    <dbReference type="NCBI Taxonomy" id="34615"/>
    <lineage>
        <taxon>Eukaryota</taxon>
        <taxon>Metazoa</taxon>
        <taxon>Ecdysozoa</taxon>
        <taxon>Arthropoda</taxon>
        <taxon>Chelicerata</taxon>
        <taxon>Arachnida</taxon>
        <taxon>Acari</taxon>
        <taxon>Parasitiformes</taxon>
        <taxon>Ixodida</taxon>
        <taxon>Ixodoidea</taxon>
        <taxon>Ixodidae</taxon>
        <taxon>Ixodinae</taxon>
        <taxon>Ixodes</taxon>
    </lineage>
</organism>
<dbReference type="Proteomes" id="UP000805193">
    <property type="component" value="Unassembled WGS sequence"/>
</dbReference>
<gene>
    <name evidence="1" type="ORF">HPB47_025316</name>
</gene>
<name>A0AC60Q3R1_IXOPE</name>
<comment type="caution">
    <text evidence="1">The sequence shown here is derived from an EMBL/GenBank/DDBJ whole genome shotgun (WGS) entry which is preliminary data.</text>
</comment>
<keyword evidence="2" id="KW-1185">Reference proteome</keyword>
<accession>A0AC60Q3R1</accession>
<proteinExistence type="predicted"/>
<reference evidence="1 2" key="1">
    <citation type="journal article" date="2020" name="Cell">
        <title>Large-Scale Comparative Analyses of Tick Genomes Elucidate Their Genetic Diversity and Vector Capacities.</title>
        <authorList>
            <consortium name="Tick Genome and Microbiome Consortium (TIGMIC)"/>
            <person name="Jia N."/>
            <person name="Wang J."/>
            <person name="Shi W."/>
            <person name="Du L."/>
            <person name="Sun Y."/>
            <person name="Zhan W."/>
            <person name="Jiang J.F."/>
            <person name="Wang Q."/>
            <person name="Zhang B."/>
            <person name="Ji P."/>
            <person name="Bell-Sakyi L."/>
            <person name="Cui X.M."/>
            <person name="Yuan T.T."/>
            <person name="Jiang B.G."/>
            <person name="Yang W.F."/>
            <person name="Lam T.T."/>
            <person name="Chang Q.C."/>
            <person name="Ding S.J."/>
            <person name="Wang X.J."/>
            <person name="Zhu J.G."/>
            <person name="Ruan X.D."/>
            <person name="Zhao L."/>
            <person name="Wei J.T."/>
            <person name="Ye R.Z."/>
            <person name="Que T.C."/>
            <person name="Du C.H."/>
            <person name="Zhou Y.H."/>
            <person name="Cheng J.X."/>
            <person name="Dai P.F."/>
            <person name="Guo W.B."/>
            <person name="Han X.H."/>
            <person name="Huang E.J."/>
            <person name="Li L.F."/>
            <person name="Wei W."/>
            <person name="Gao Y.C."/>
            <person name="Liu J.Z."/>
            <person name="Shao H.Z."/>
            <person name="Wang X."/>
            <person name="Wang C.C."/>
            <person name="Yang T.C."/>
            <person name="Huo Q.B."/>
            <person name="Li W."/>
            <person name="Chen H.Y."/>
            <person name="Chen S.E."/>
            <person name="Zhou L.G."/>
            <person name="Ni X.B."/>
            <person name="Tian J.H."/>
            <person name="Sheng Y."/>
            <person name="Liu T."/>
            <person name="Pan Y.S."/>
            <person name="Xia L.Y."/>
            <person name="Li J."/>
            <person name="Zhao F."/>
            <person name="Cao W.C."/>
        </authorList>
    </citation>
    <scope>NUCLEOTIDE SEQUENCE [LARGE SCALE GENOMIC DNA]</scope>
    <source>
        <strain evidence="1">Iper-2018</strain>
    </source>
</reference>
<dbReference type="EMBL" id="JABSTQ010009604">
    <property type="protein sequence ID" value="KAG0427661.1"/>
    <property type="molecule type" value="Genomic_DNA"/>
</dbReference>
<protein>
    <submittedName>
        <fullName evidence="1">Uncharacterized protein</fullName>
    </submittedName>
</protein>
<evidence type="ECO:0000313" key="1">
    <source>
        <dbReference type="EMBL" id="KAG0427661.1"/>
    </source>
</evidence>